<evidence type="ECO:0000256" key="1">
    <source>
        <dbReference type="ARBA" id="ARBA00023002"/>
    </source>
</evidence>
<comment type="function">
    <text evidence="4">Has an important function as a repair enzyme for proteins that have been inactivated by oxidation. Catalyzes the reversible oxidation-reduction of methionine sulfoxide in proteins to methionine.</text>
</comment>
<dbReference type="SUPFAM" id="SSF55068">
    <property type="entry name" value="Peptide methionine sulfoxide reductase"/>
    <property type="match status" value="1"/>
</dbReference>
<organism evidence="6 7">
    <name type="scientific">Hydrogenophaga atypica</name>
    <dbReference type="NCBI Taxonomy" id="249409"/>
    <lineage>
        <taxon>Bacteria</taxon>
        <taxon>Pseudomonadati</taxon>
        <taxon>Pseudomonadota</taxon>
        <taxon>Betaproteobacteria</taxon>
        <taxon>Burkholderiales</taxon>
        <taxon>Comamonadaceae</taxon>
        <taxon>Hydrogenophaga</taxon>
    </lineage>
</organism>
<comment type="catalytic activity">
    <reaction evidence="2 4">
        <text>L-methionyl-[protein] + [thioredoxin]-disulfide + H2O = L-methionyl-(S)-S-oxide-[protein] + [thioredoxin]-dithiol</text>
        <dbReference type="Rhea" id="RHEA:14217"/>
        <dbReference type="Rhea" id="RHEA-COMP:10698"/>
        <dbReference type="Rhea" id="RHEA-COMP:10700"/>
        <dbReference type="Rhea" id="RHEA-COMP:12313"/>
        <dbReference type="Rhea" id="RHEA-COMP:12315"/>
        <dbReference type="ChEBI" id="CHEBI:15377"/>
        <dbReference type="ChEBI" id="CHEBI:16044"/>
        <dbReference type="ChEBI" id="CHEBI:29950"/>
        <dbReference type="ChEBI" id="CHEBI:44120"/>
        <dbReference type="ChEBI" id="CHEBI:50058"/>
        <dbReference type="EC" id="1.8.4.11"/>
    </reaction>
</comment>
<evidence type="ECO:0000313" key="6">
    <source>
        <dbReference type="EMBL" id="MFC7411214.1"/>
    </source>
</evidence>
<feature type="active site" evidence="4">
    <location>
        <position position="14"/>
    </location>
</feature>
<accession>A0ABW2QP83</accession>
<dbReference type="InterPro" id="IPR036509">
    <property type="entry name" value="Met_Sox_Rdtase_MsrA_sf"/>
</dbReference>
<evidence type="ECO:0000256" key="4">
    <source>
        <dbReference type="HAMAP-Rule" id="MF_01401"/>
    </source>
</evidence>
<dbReference type="EC" id="1.8.4.11" evidence="4"/>
<comment type="catalytic activity">
    <reaction evidence="3 4">
        <text>[thioredoxin]-disulfide + L-methionine + H2O = L-methionine (S)-S-oxide + [thioredoxin]-dithiol</text>
        <dbReference type="Rhea" id="RHEA:19993"/>
        <dbReference type="Rhea" id="RHEA-COMP:10698"/>
        <dbReference type="Rhea" id="RHEA-COMP:10700"/>
        <dbReference type="ChEBI" id="CHEBI:15377"/>
        <dbReference type="ChEBI" id="CHEBI:29950"/>
        <dbReference type="ChEBI" id="CHEBI:50058"/>
        <dbReference type="ChEBI" id="CHEBI:57844"/>
        <dbReference type="ChEBI" id="CHEBI:58772"/>
        <dbReference type="EC" id="1.8.4.11"/>
    </reaction>
</comment>
<sequence length="179" mass="19858">MTTHTETITLGGGCFWCLEAVFDRVAGVLDVESGYCNGRAELHPPTYEQVCTGQTGFVEVVKLVFDPAQIGLRDLLVIFFGIHDPTSLNRQGNDVGTQYRSGIYWHDAAHAEMARDVMAGLPNASEVVTELVPIAHYSAAEAYHQDYFLKHPNQGYCAFVVAPKLDKFLRVFAQHVRPD</sequence>
<reference evidence="7" key="1">
    <citation type="journal article" date="2019" name="Int. J. Syst. Evol. Microbiol.">
        <title>The Global Catalogue of Microorganisms (GCM) 10K type strain sequencing project: providing services to taxonomists for standard genome sequencing and annotation.</title>
        <authorList>
            <consortium name="The Broad Institute Genomics Platform"/>
            <consortium name="The Broad Institute Genome Sequencing Center for Infectious Disease"/>
            <person name="Wu L."/>
            <person name="Ma J."/>
        </authorList>
    </citation>
    <scope>NUCLEOTIDE SEQUENCE [LARGE SCALE GENOMIC DNA]</scope>
    <source>
        <strain evidence="7">CGMCC 1.12371</strain>
    </source>
</reference>
<keyword evidence="1 4" id="KW-0560">Oxidoreductase</keyword>
<dbReference type="Pfam" id="PF01625">
    <property type="entry name" value="PMSR"/>
    <property type="match status" value="1"/>
</dbReference>
<name>A0ABW2QP83_9BURK</name>
<evidence type="ECO:0000256" key="2">
    <source>
        <dbReference type="ARBA" id="ARBA00047806"/>
    </source>
</evidence>
<evidence type="ECO:0000256" key="3">
    <source>
        <dbReference type="ARBA" id="ARBA00048782"/>
    </source>
</evidence>
<evidence type="ECO:0000259" key="5">
    <source>
        <dbReference type="Pfam" id="PF01625"/>
    </source>
</evidence>
<gene>
    <name evidence="4 6" type="primary">msrA</name>
    <name evidence="6" type="ORF">ACFQPB_20315</name>
</gene>
<dbReference type="Gene3D" id="3.30.1060.10">
    <property type="entry name" value="Peptide methionine sulphoxide reductase MsrA"/>
    <property type="match status" value="1"/>
</dbReference>
<dbReference type="RefSeq" id="WP_382227274.1">
    <property type="nucleotide sequence ID" value="NZ_JBHTCA010000026.1"/>
</dbReference>
<dbReference type="EMBL" id="JBHTCA010000026">
    <property type="protein sequence ID" value="MFC7411214.1"/>
    <property type="molecule type" value="Genomic_DNA"/>
</dbReference>
<protein>
    <recommendedName>
        <fullName evidence="4">Peptide methionine sulfoxide reductase MsrA</fullName>
        <shortName evidence="4">Protein-methionine-S-oxide reductase</shortName>
        <ecNumber evidence="4">1.8.4.11</ecNumber>
    </recommendedName>
    <alternativeName>
        <fullName evidence="4">Peptide-methionine (S)-S-oxide reductase</fullName>
        <shortName evidence="4">Peptide Met(O) reductase</shortName>
    </alternativeName>
</protein>
<dbReference type="PANTHER" id="PTHR43774">
    <property type="entry name" value="PEPTIDE METHIONINE SULFOXIDE REDUCTASE"/>
    <property type="match status" value="1"/>
</dbReference>
<proteinExistence type="inferred from homology"/>
<dbReference type="HAMAP" id="MF_01401">
    <property type="entry name" value="MsrA"/>
    <property type="match status" value="1"/>
</dbReference>
<comment type="similarity">
    <text evidence="4">Belongs to the MsrA Met sulfoxide reductase family.</text>
</comment>
<keyword evidence="7" id="KW-1185">Reference proteome</keyword>
<dbReference type="GO" id="GO:0008113">
    <property type="term" value="F:peptide-methionine (S)-S-oxide reductase activity"/>
    <property type="evidence" value="ECO:0007669"/>
    <property type="project" value="UniProtKB-EC"/>
</dbReference>
<dbReference type="PANTHER" id="PTHR43774:SF1">
    <property type="entry name" value="PEPTIDE METHIONINE SULFOXIDE REDUCTASE MSRA 2"/>
    <property type="match status" value="1"/>
</dbReference>
<dbReference type="NCBIfam" id="TIGR00401">
    <property type="entry name" value="msrA"/>
    <property type="match status" value="1"/>
</dbReference>
<dbReference type="InterPro" id="IPR002569">
    <property type="entry name" value="Met_Sox_Rdtase_MsrA_dom"/>
</dbReference>
<evidence type="ECO:0000313" key="7">
    <source>
        <dbReference type="Proteomes" id="UP001596501"/>
    </source>
</evidence>
<feature type="domain" description="Peptide methionine sulphoxide reductase MsrA" evidence="5">
    <location>
        <begin position="7"/>
        <end position="157"/>
    </location>
</feature>
<dbReference type="Proteomes" id="UP001596501">
    <property type="component" value="Unassembled WGS sequence"/>
</dbReference>
<comment type="caution">
    <text evidence="6">The sequence shown here is derived from an EMBL/GenBank/DDBJ whole genome shotgun (WGS) entry which is preliminary data.</text>
</comment>